<name>A0ABN9QU74_9DINO</name>
<comment type="caution">
    <text evidence="3">The sequence shown here is derived from an EMBL/GenBank/DDBJ whole genome shotgun (WGS) entry which is preliminary data.</text>
</comment>
<dbReference type="Proteomes" id="UP001189429">
    <property type="component" value="Unassembled WGS sequence"/>
</dbReference>
<keyword evidence="2" id="KW-0812">Transmembrane</keyword>
<reference evidence="3" key="1">
    <citation type="submission" date="2023-10" db="EMBL/GenBank/DDBJ databases">
        <authorList>
            <person name="Chen Y."/>
            <person name="Shah S."/>
            <person name="Dougan E. K."/>
            <person name="Thang M."/>
            <person name="Chan C."/>
        </authorList>
    </citation>
    <scope>NUCLEOTIDE SEQUENCE [LARGE SCALE GENOMIC DNA]</scope>
</reference>
<proteinExistence type="predicted"/>
<gene>
    <name evidence="3" type="ORF">PCOR1329_LOCUS14518</name>
</gene>
<feature type="non-terminal residue" evidence="3">
    <location>
        <position position="138"/>
    </location>
</feature>
<organism evidence="3 4">
    <name type="scientific">Prorocentrum cordatum</name>
    <dbReference type="NCBI Taxonomy" id="2364126"/>
    <lineage>
        <taxon>Eukaryota</taxon>
        <taxon>Sar</taxon>
        <taxon>Alveolata</taxon>
        <taxon>Dinophyceae</taxon>
        <taxon>Prorocentrales</taxon>
        <taxon>Prorocentraceae</taxon>
        <taxon>Prorocentrum</taxon>
    </lineage>
</organism>
<dbReference type="EMBL" id="CAUYUJ010004337">
    <property type="protein sequence ID" value="CAK0809205.1"/>
    <property type="molecule type" value="Genomic_DNA"/>
</dbReference>
<protein>
    <submittedName>
        <fullName evidence="3">Uncharacterized protein</fullName>
    </submittedName>
</protein>
<feature type="non-terminal residue" evidence="3">
    <location>
        <position position="1"/>
    </location>
</feature>
<evidence type="ECO:0000313" key="4">
    <source>
        <dbReference type="Proteomes" id="UP001189429"/>
    </source>
</evidence>
<keyword evidence="2" id="KW-1133">Transmembrane helix</keyword>
<accession>A0ABN9QU74</accession>
<evidence type="ECO:0000256" key="2">
    <source>
        <dbReference type="SAM" id="Phobius"/>
    </source>
</evidence>
<evidence type="ECO:0000256" key="1">
    <source>
        <dbReference type="SAM" id="MobiDB-lite"/>
    </source>
</evidence>
<feature type="compositionally biased region" description="Polar residues" evidence="1">
    <location>
        <begin position="1"/>
        <end position="10"/>
    </location>
</feature>
<keyword evidence="2" id="KW-0472">Membrane</keyword>
<feature type="region of interest" description="Disordered" evidence="1">
    <location>
        <begin position="1"/>
        <end position="27"/>
    </location>
</feature>
<evidence type="ECO:0000313" key="3">
    <source>
        <dbReference type="EMBL" id="CAK0809205.1"/>
    </source>
</evidence>
<keyword evidence="4" id="KW-1185">Reference proteome</keyword>
<sequence>GQRLSFSQASPPRATARQTEARRAGSTLEERIDRDGVTKDLVVGYLKKEISEQEACMQLPWAVLVFFCFCLAMFNHTGIFNKYALDLATRFNIEENANFAFTGTLPFENGRMGNKDIYDVNSYADFWSWLNLGLALAA</sequence>
<feature type="transmembrane region" description="Helical" evidence="2">
    <location>
        <begin position="61"/>
        <end position="80"/>
    </location>
</feature>